<dbReference type="GeneID" id="94546145"/>
<dbReference type="RefSeq" id="WP_070230197.1">
    <property type="nucleotide sequence ID" value="NZ_BJYO01000002.1"/>
</dbReference>
<sequence>MKQIRIKDEMTIAQIELEIAKAKKHDDLPTLVRFSPNKSKLLTQNGIKFRQVESNDYDDLFRVYE</sequence>
<dbReference type="AlphaFoldDB" id="A0A288Q9L2"/>
<evidence type="ECO:0000313" key="1">
    <source>
        <dbReference type="EMBL" id="RDL12146.1"/>
    </source>
</evidence>
<dbReference type="KEGG" id="wso:WSWS_00949"/>
<gene>
    <name evidence="1" type="ORF">DFP99_0578</name>
</gene>
<dbReference type="Proteomes" id="UP000254912">
    <property type="component" value="Unassembled WGS sequence"/>
</dbReference>
<organism evidence="1 2">
    <name type="scientific">Weissella soli</name>
    <dbReference type="NCBI Taxonomy" id="155866"/>
    <lineage>
        <taxon>Bacteria</taxon>
        <taxon>Bacillati</taxon>
        <taxon>Bacillota</taxon>
        <taxon>Bacilli</taxon>
        <taxon>Lactobacillales</taxon>
        <taxon>Lactobacillaceae</taxon>
        <taxon>Weissella</taxon>
    </lineage>
</organism>
<keyword evidence="2" id="KW-1185">Reference proteome</keyword>
<comment type="caution">
    <text evidence="1">The sequence shown here is derived from an EMBL/GenBank/DDBJ whole genome shotgun (WGS) entry which is preliminary data.</text>
</comment>
<proteinExistence type="predicted"/>
<dbReference type="EMBL" id="QRAS01000001">
    <property type="protein sequence ID" value="RDL12146.1"/>
    <property type="molecule type" value="Genomic_DNA"/>
</dbReference>
<name>A0A288Q9L2_9LACO</name>
<reference evidence="1 2" key="1">
    <citation type="submission" date="2018-07" db="EMBL/GenBank/DDBJ databases">
        <title>Genomic Encyclopedia of Type Strains, Phase III (KMG-III): the genomes of soil and plant-associated and newly described type strains.</title>
        <authorList>
            <person name="Whitman W."/>
        </authorList>
    </citation>
    <scope>NUCLEOTIDE SEQUENCE [LARGE SCALE GENOMIC DNA]</scope>
    <source>
        <strain evidence="1 2">CECT 7031</strain>
    </source>
</reference>
<accession>A0A288Q9L2</accession>
<protein>
    <submittedName>
        <fullName evidence="1">Uncharacterized protein</fullName>
    </submittedName>
</protein>
<evidence type="ECO:0000313" key="2">
    <source>
        <dbReference type="Proteomes" id="UP000254912"/>
    </source>
</evidence>